<organism evidence="1 2">
    <name type="scientific">Desulfosudis oleivorans (strain DSM 6200 / JCM 39069 / Hxd3)</name>
    <name type="common">Desulfococcus oleovorans</name>
    <dbReference type="NCBI Taxonomy" id="96561"/>
    <lineage>
        <taxon>Bacteria</taxon>
        <taxon>Pseudomonadati</taxon>
        <taxon>Thermodesulfobacteriota</taxon>
        <taxon>Desulfobacteria</taxon>
        <taxon>Desulfobacterales</taxon>
        <taxon>Desulfosudaceae</taxon>
        <taxon>Desulfosudis</taxon>
    </lineage>
</organism>
<evidence type="ECO:0000313" key="1">
    <source>
        <dbReference type="EMBL" id="ABW66472.1"/>
    </source>
</evidence>
<dbReference type="AlphaFoldDB" id="A8ZUQ9"/>
<evidence type="ECO:0000313" key="2">
    <source>
        <dbReference type="Proteomes" id="UP000008561"/>
    </source>
</evidence>
<gene>
    <name evidence="1" type="ordered locus">Dole_0662</name>
</gene>
<dbReference type="STRING" id="96561.Dole_0662"/>
<protein>
    <submittedName>
        <fullName evidence="1">Uncharacterized protein</fullName>
    </submittedName>
</protein>
<keyword evidence="2" id="KW-1185">Reference proteome</keyword>
<dbReference type="Proteomes" id="UP000008561">
    <property type="component" value="Chromosome"/>
</dbReference>
<dbReference type="KEGG" id="dol:Dole_0662"/>
<sequence length="176" mass="19917">MGLAVSRFSEIRRKIDSSSIRIFARTLLWPYNGMVNDILGAIQTGGNYLAALGLASYTEICGRQIFFGGDNNKKDWECFNQFIKHMGSEEILNEKLIFEGKPVYFKDAVRNGLVHRYFMKVGSGKVAMSSSKAQAKRTGFLINGPNEVVMVVIPYFELFCGALKRARDEELLKWRS</sequence>
<name>A8ZUQ9_DESOH</name>
<dbReference type="EMBL" id="CP000859">
    <property type="protein sequence ID" value="ABW66472.1"/>
    <property type="molecule type" value="Genomic_DNA"/>
</dbReference>
<dbReference type="HOGENOM" id="CLU_1522800_0_0_7"/>
<reference evidence="1 2" key="1">
    <citation type="submission" date="2007-10" db="EMBL/GenBank/DDBJ databases">
        <title>Complete sequence of Desulfococcus oleovorans Hxd3.</title>
        <authorList>
            <consortium name="US DOE Joint Genome Institute"/>
            <person name="Copeland A."/>
            <person name="Lucas S."/>
            <person name="Lapidus A."/>
            <person name="Barry K."/>
            <person name="Glavina del Rio T."/>
            <person name="Dalin E."/>
            <person name="Tice H."/>
            <person name="Pitluck S."/>
            <person name="Kiss H."/>
            <person name="Brettin T."/>
            <person name="Bruce D."/>
            <person name="Detter J.C."/>
            <person name="Han C."/>
            <person name="Schmutz J."/>
            <person name="Larimer F."/>
            <person name="Land M."/>
            <person name="Hauser L."/>
            <person name="Kyrpides N."/>
            <person name="Kim E."/>
            <person name="Wawrik B."/>
            <person name="Richardson P."/>
        </authorList>
    </citation>
    <scope>NUCLEOTIDE SEQUENCE [LARGE SCALE GENOMIC DNA]</scope>
    <source>
        <strain evidence="2">DSM 6200 / JCM 39069 / Hxd3</strain>
    </source>
</reference>
<proteinExistence type="predicted"/>
<accession>A8ZUQ9</accession>